<keyword evidence="1" id="KW-0472">Membrane</keyword>
<accession>A0A0J6HMD1</accession>
<evidence type="ECO:0000313" key="3">
    <source>
        <dbReference type="EMBL" id="SDT23966.1"/>
    </source>
</evidence>
<sequence>MTSLKVGNPKGLLVAALIAIGLVGTYLYASQGSSTPDTVMMTTRATGANGPTFDATKWFRNGMYVPQELEGKLNPFIMTRSKPFVFTAKDNEFLIQAAIEALEDVQPEVNTQPVWDTWPVLTRRVRYTYSVFSAPDKPADLYNLYLQVSYRKFVIGVQLDGDDGNLVYDGEVVEVDDTNEEHEAYVKVFEEMDDAGTR</sequence>
<dbReference type="Proteomes" id="UP000182814">
    <property type="component" value="Chromosome I"/>
</dbReference>
<keyword evidence="1" id="KW-1133">Transmembrane helix</keyword>
<dbReference type="AlphaFoldDB" id="A0A0J6HMD1"/>
<dbReference type="Proteomes" id="UP000434925">
    <property type="component" value="Unassembled WGS sequence"/>
</dbReference>
<keyword evidence="1" id="KW-0812">Transmembrane</keyword>
<organism evidence="3 4">
    <name type="scientific">Pseudomonas lini</name>
    <dbReference type="NCBI Taxonomy" id="163011"/>
    <lineage>
        <taxon>Bacteria</taxon>
        <taxon>Pseudomonadati</taxon>
        <taxon>Pseudomonadota</taxon>
        <taxon>Gammaproteobacteria</taxon>
        <taxon>Pseudomonadales</taxon>
        <taxon>Pseudomonadaceae</taxon>
        <taxon>Pseudomonas</taxon>
    </lineage>
</organism>
<feature type="transmembrane region" description="Helical" evidence="1">
    <location>
        <begin position="12"/>
        <end position="29"/>
    </location>
</feature>
<reference evidence="4" key="1">
    <citation type="submission" date="2016-10" db="EMBL/GenBank/DDBJ databases">
        <authorList>
            <person name="Varghese N."/>
            <person name="Submissions S."/>
        </authorList>
    </citation>
    <scope>NUCLEOTIDE SEQUENCE [LARGE SCALE GENOMIC DNA]</scope>
    <source>
        <strain evidence="4">BS3782</strain>
    </source>
</reference>
<reference evidence="2 5" key="3">
    <citation type="submission" date="2019-09" db="EMBL/GenBank/DDBJ databases">
        <title>Draft genome sequences of 48 bacterial type strains from the CCUG.</title>
        <authorList>
            <person name="Tunovic T."/>
            <person name="Pineiro-Iglesias B."/>
            <person name="Unosson C."/>
            <person name="Inganas E."/>
            <person name="Ohlen M."/>
            <person name="Cardew S."/>
            <person name="Jensie-Markopoulos S."/>
            <person name="Salva-Serra F."/>
            <person name="Jaen-Luchoro D."/>
            <person name="Karlsson R."/>
            <person name="Svensson-Stadler L."/>
            <person name="Chun J."/>
            <person name="Moore E."/>
        </authorList>
    </citation>
    <scope>NUCLEOTIDE SEQUENCE [LARGE SCALE GENOMIC DNA]</scope>
    <source>
        <strain evidence="2 5">CCUG 51522</strain>
    </source>
</reference>
<dbReference type="PATRIC" id="fig|163011.3.peg.1099"/>
<evidence type="ECO:0000313" key="2">
    <source>
        <dbReference type="EMBL" id="KAB0502720.1"/>
    </source>
</evidence>
<protein>
    <submittedName>
        <fullName evidence="3">Uncharacterized protein</fullName>
    </submittedName>
</protein>
<evidence type="ECO:0000256" key="1">
    <source>
        <dbReference type="SAM" id="Phobius"/>
    </source>
</evidence>
<dbReference type="EMBL" id="LT629746">
    <property type="protein sequence ID" value="SDT23966.1"/>
    <property type="molecule type" value="Genomic_DNA"/>
</dbReference>
<keyword evidence="4" id="KW-1185">Reference proteome</keyword>
<name>A0A0J6HMD1_9PSED</name>
<dbReference type="RefSeq" id="WP_048392712.1">
    <property type="nucleotide sequence ID" value="NZ_JABTYG010000014.1"/>
</dbReference>
<proteinExistence type="predicted"/>
<evidence type="ECO:0000313" key="5">
    <source>
        <dbReference type="Proteomes" id="UP000434925"/>
    </source>
</evidence>
<gene>
    <name evidence="2" type="ORF">F7R14_18950</name>
    <name evidence="3" type="ORF">SAMN04490191_3610</name>
</gene>
<reference evidence="3" key="2">
    <citation type="submission" date="2016-10" db="EMBL/GenBank/DDBJ databases">
        <authorList>
            <person name="de Groot N.N."/>
        </authorList>
    </citation>
    <scope>NUCLEOTIDE SEQUENCE [LARGE SCALE GENOMIC DNA]</scope>
    <source>
        <strain evidence="3">BS3782</strain>
    </source>
</reference>
<evidence type="ECO:0000313" key="4">
    <source>
        <dbReference type="Proteomes" id="UP000182814"/>
    </source>
</evidence>
<dbReference type="EMBL" id="VZPO01000007">
    <property type="protein sequence ID" value="KAB0502720.1"/>
    <property type="molecule type" value="Genomic_DNA"/>
</dbReference>